<feature type="region of interest" description="Disordered" evidence="1">
    <location>
        <begin position="333"/>
        <end position="464"/>
    </location>
</feature>
<reference evidence="2 3" key="1">
    <citation type="journal article" date="2018" name="Nat. Ecol. Evol.">
        <title>Pezizomycetes genomes reveal the molecular basis of ectomycorrhizal truffle lifestyle.</title>
        <authorList>
            <person name="Murat C."/>
            <person name="Payen T."/>
            <person name="Noel B."/>
            <person name="Kuo A."/>
            <person name="Morin E."/>
            <person name="Chen J."/>
            <person name="Kohler A."/>
            <person name="Krizsan K."/>
            <person name="Balestrini R."/>
            <person name="Da Silva C."/>
            <person name="Montanini B."/>
            <person name="Hainaut M."/>
            <person name="Levati E."/>
            <person name="Barry K.W."/>
            <person name="Belfiori B."/>
            <person name="Cichocki N."/>
            <person name="Clum A."/>
            <person name="Dockter R.B."/>
            <person name="Fauchery L."/>
            <person name="Guy J."/>
            <person name="Iotti M."/>
            <person name="Le Tacon F."/>
            <person name="Lindquist E.A."/>
            <person name="Lipzen A."/>
            <person name="Malagnac F."/>
            <person name="Mello A."/>
            <person name="Molinier V."/>
            <person name="Miyauchi S."/>
            <person name="Poulain J."/>
            <person name="Riccioni C."/>
            <person name="Rubini A."/>
            <person name="Sitrit Y."/>
            <person name="Splivallo R."/>
            <person name="Traeger S."/>
            <person name="Wang M."/>
            <person name="Zifcakova L."/>
            <person name="Wipf D."/>
            <person name="Zambonelli A."/>
            <person name="Paolocci F."/>
            <person name="Nowrousian M."/>
            <person name="Ottonello S."/>
            <person name="Baldrian P."/>
            <person name="Spatafora J.W."/>
            <person name="Henrissat B."/>
            <person name="Nagy L.G."/>
            <person name="Aury J.M."/>
            <person name="Wincker P."/>
            <person name="Grigoriev I.V."/>
            <person name="Bonfante P."/>
            <person name="Martin F.M."/>
        </authorList>
    </citation>
    <scope>NUCLEOTIDE SEQUENCE [LARGE SCALE GENOMIC DNA]</scope>
    <source>
        <strain evidence="2 3">RN42</strain>
    </source>
</reference>
<organism evidence="2 3">
    <name type="scientific">Ascobolus immersus RN42</name>
    <dbReference type="NCBI Taxonomy" id="1160509"/>
    <lineage>
        <taxon>Eukaryota</taxon>
        <taxon>Fungi</taxon>
        <taxon>Dikarya</taxon>
        <taxon>Ascomycota</taxon>
        <taxon>Pezizomycotina</taxon>
        <taxon>Pezizomycetes</taxon>
        <taxon>Pezizales</taxon>
        <taxon>Ascobolaceae</taxon>
        <taxon>Ascobolus</taxon>
    </lineage>
</organism>
<feature type="region of interest" description="Disordered" evidence="1">
    <location>
        <begin position="532"/>
        <end position="566"/>
    </location>
</feature>
<dbReference type="InterPro" id="IPR053137">
    <property type="entry name" value="NLR-like"/>
</dbReference>
<dbReference type="GO" id="GO:0003824">
    <property type="term" value="F:catalytic activity"/>
    <property type="evidence" value="ECO:0007669"/>
    <property type="project" value="InterPro"/>
</dbReference>
<dbReference type="AlphaFoldDB" id="A0A3N4HF57"/>
<protein>
    <submittedName>
        <fullName evidence="2">Uncharacterized protein</fullName>
    </submittedName>
</protein>
<dbReference type="Proteomes" id="UP000275078">
    <property type="component" value="Unassembled WGS sequence"/>
</dbReference>
<dbReference type="Gene3D" id="3.40.50.1580">
    <property type="entry name" value="Nucleoside phosphorylase domain"/>
    <property type="match status" value="2"/>
</dbReference>
<keyword evidence="3" id="KW-1185">Reference proteome</keyword>
<dbReference type="InterPro" id="IPR035994">
    <property type="entry name" value="Nucleoside_phosphorylase_sf"/>
</dbReference>
<evidence type="ECO:0000256" key="1">
    <source>
        <dbReference type="SAM" id="MobiDB-lite"/>
    </source>
</evidence>
<dbReference type="GO" id="GO:0009116">
    <property type="term" value="P:nucleoside metabolic process"/>
    <property type="evidence" value="ECO:0007669"/>
    <property type="project" value="InterPro"/>
</dbReference>
<accession>A0A3N4HF57</accession>
<feature type="compositionally biased region" description="Polar residues" evidence="1">
    <location>
        <begin position="384"/>
        <end position="399"/>
    </location>
</feature>
<sequence>MASVYGNEEYTVAWICALHIEQKAARLMLDREHGRPQWTHNSDENTYILGESHEHMVVIAALPSGEMGTNSAATVAAHLPFSFSNIRFGLLVGVGGGVPGPKADIRLGDVVVANPEGTEGGVIQYDRGKSNGFSGFERVGSLLSAAPILRSAVSNVRSGSKAEELFDSVVQPRLWSRKLSKKDARLFRHQADDVLFRTEYDHVNPENRCHDVCDPSEIVSRDEREDGARNPVVHYGTIASGNLVIKNATMREQIMNDTNALCVEMEAAGLLHRHPYLVIRGICDYSDTHKNKDWQPYAAITAAAFATEILSVIPPSQRIESLRLKSSDKNMNSEIAGLRDGSHRLRTQLVPSHSSPPSDLAMIRSATISPRPQTVAAHPEESTIRSYASSPYQDTNISPDSEKYPSRLVMATEPEGLGPATRASPLGSSSPHHQLESTSTGNEGQEQNFFSPGRGPVVKDLPKDSVSESGFQAFDGSVSERVIAIETSPNHLESVSAQEGSDFATKGKGKAAAVEIVAFDPISKKRIVYSPDVVPNSDNRASDTAPKKPITGKPSPNQSSAALDASGDHDRHWCNWSAISPHANAEYHIAWYCEQLFDREAAVLMLDKVHGRPQTTRPRDSRSYLLGEVHGHLVVLVLTDTELDLEDKKRTFPNIRLTFSLGLAGGLPGFYPGEDSIRLGDVVVTDGCQYYTFEQLDISDLKCRNKSGLYCFRKTGSTSGRIEGDSKYRSGYDRDTFFKPKPALLDSVILPQVSRIITPFSSNSEKAGAQHHERLITHPGRSNDILQTTSWCRRDRRFSTLFRNTDGSVINVEDFDLPLEPGIVSRKPRLLFTNNPVTHRGILLLCDRSGFNNMMLPQTLIETFWNLNWEVVRQATGASCIDMLTAESQVSHFLQKRPGSECLFIRGIASYCDSPPPLNWNPLGDLRARDADDLSCSWYRYASLTAAAHARESLAGAKLLKPKGKLFGRFVDRQITPEEQQLARRIPQEPPAVADHMHLIRRTPPTSTSSEAQPEAASIRTQSTSPSIESTLIPDGILGAIMLNLPPGLFVPAVRTYLDVQIICGHYFRKRNVNQDSVQVDEDDRVRDSPRSNRELRLVTGSVDSVGSHAHINEL</sequence>
<gene>
    <name evidence="2" type="ORF">BJ508DRAFT_419761</name>
</gene>
<dbReference type="PANTHER" id="PTHR46082:SF11">
    <property type="entry name" value="AAA+ ATPASE DOMAIN-CONTAINING PROTEIN-RELATED"/>
    <property type="match status" value="1"/>
</dbReference>
<dbReference type="OrthoDB" id="1577640at2759"/>
<dbReference type="STRING" id="1160509.A0A3N4HF57"/>
<feature type="region of interest" description="Disordered" evidence="1">
    <location>
        <begin position="1003"/>
        <end position="1025"/>
    </location>
</feature>
<evidence type="ECO:0000313" key="2">
    <source>
        <dbReference type="EMBL" id="RPA71806.1"/>
    </source>
</evidence>
<proteinExistence type="predicted"/>
<feature type="compositionally biased region" description="Polar residues" evidence="1">
    <location>
        <begin position="426"/>
        <end position="450"/>
    </location>
</feature>
<dbReference type="SUPFAM" id="SSF53167">
    <property type="entry name" value="Purine and uridine phosphorylases"/>
    <property type="match status" value="2"/>
</dbReference>
<dbReference type="PANTHER" id="PTHR46082">
    <property type="entry name" value="ATP/GTP-BINDING PROTEIN-RELATED"/>
    <property type="match status" value="1"/>
</dbReference>
<name>A0A3N4HF57_ASCIM</name>
<evidence type="ECO:0000313" key="3">
    <source>
        <dbReference type="Proteomes" id="UP000275078"/>
    </source>
</evidence>
<dbReference type="EMBL" id="ML119898">
    <property type="protein sequence ID" value="RPA71806.1"/>
    <property type="molecule type" value="Genomic_DNA"/>
</dbReference>